<evidence type="ECO:0000256" key="2">
    <source>
        <dbReference type="ARBA" id="ARBA00022676"/>
    </source>
</evidence>
<dbReference type="PANTHER" id="PTHR45947:SF3">
    <property type="entry name" value="SULFOQUINOVOSYL TRANSFERASE SQD2"/>
    <property type="match status" value="1"/>
</dbReference>
<sequence>MSARFERLATPARSVVLAVGVATRMAREDPALLVIQAARRAPASWRAPAARAVAARSRSGSSRDVVGRWLAGHDADARRGVSHLLGRGRVSSLVAEIAVLLDVPLTGDDIASATWARALRRRGDLSGAVAAAGSTGRLAGRLSSELSTLQAGYDLPGRASERRRARPRRSSTDVPTVLHLLTNSLPTTTSGYAVRSHAVLRAQAAAGLQVAAATRLGYPVTVGRPVVRGSDLVDGVRYHRLVPWRLAADPAARLVQHRDAARALAAQLRPDVLHTTTDHLNAVVARSLARELGIPWVYEVRGVLEDTWVASFPTEQRAAVRASERYGLLRARETELARAADRVVVLGSSVADALVARGVDRGRIVLAPNAVDAQLLTRAVEPAAARAALGLPREGFWVGTVSSLVGYEGLATLIEAVALERAAGRDVRAALVGDGVSRPELERLVADRGLGEVVLLPGRVPPAEATGWYEALDVVAVPRLDTAVTRTVVPLKPMAAMALGRPVVASDLPALAEIVGRPGAGLLTEPESARSLADALALLASDPALRASLGAAGRAFASNRTWAAIGRGYRTMYEAVA</sequence>
<keyword evidence="3 5" id="KW-0808">Transferase</keyword>
<protein>
    <recommendedName>
        <fullName evidence="1">D-inositol 3-phosphate glycosyltransferase</fullName>
    </recommendedName>
</protein>
<dbReference type="Pfam" id="PF13579">
    <property type="entry name" value="Glyco_trans_4_4"/>
    <property type="match status" value="1"/>
</dbReference>
<evidence type="ECO:0000259" key="4">
    <source>
        <dbReference type="Pfam" id="PF13579"/>
    </source>
</evidence>
<evidence type="ECO:0000256" key="1">
    <source>
        <dbReference type="ARBA" id="ARBA00021292"/>
    </source>
</evidence>
<dbReference type="PANTHER" id="PTHR45947">
    <property type="entry name" value="SULFOQUINOVOSYL TRANSFERASE SQD2"/>
    <property type="match status" value="1"/>
</dbReference>
<dbReference type="GO" id="GO:1901137">
    <property type="term" value="P:carbohydrate derivative biosynthetic process"/>
    <property type="evidence" value="ECO:0007669"/>
    <property type="project" value="UniProtKB-ARBA"/>
</dbReference>
<dbReference type="Pfam" id="PF13692">
    <property type="entry name" value="Glyco_trans_1_4"/>
    <property type="match status" value="1"/>
</dbReference>
<evidence type="ECO:0000256" key="3">
    <source>
        <dbReference type="ARBA" id="ARBA00022679"/>
    </source>
</evidence>
<proteinExistence type="predicted"/>
<feature type="domain" description="Glycosyltransferase subfamily 4-like N-terminal" evidence="4">
    <location>
        <begin position="190"/>
        <end position="369"/>
    </location>
</feature>
<keyword evidence="6" id="KW-1185">Reference proteome</keyword>
<evidence type="ECO:0000313" key="6">
    <source>
        <dbReference type="Proteomes" id="UP000297318"/>
    </source>
</evidence>
<dbReference type="GO" id="GO:0016758">
    <property type="term" value="F:hexosyltransferase activity"/>
    <property type="evidence" value="ECO:0007669"/>
    <property type="project" value="TreeGrafter"/>
</dbReference>
<dbReference type="AlphaFoldDB" id="A0A4Z1E828"/>
<evidence type="ECO:0000313" key="5">
    <source>
        <dbReference type="EMBL" id="TGO06693.1"/>
    </source>
</evidence>
<accession>A0A4Z1E828</accession>
<keyword evidence="2" id="KW-0328">Glycosyltransferase</keyword>
<dbReference type="InterPro" id="IPR028098">
    <property type="entry name" value="Glyco_trans_4-like_N"/>
</dbReference>
<dbReference type="Gene3D" id="3.40.50.2000">
    <property type="entry name" value="Glycogen Phosphorylase B"/>
    <property type="match status" value="2"/>
</dbReference>
<dbReference type="RefSeq" id="WP_135848848.1">
    <property type="nucleotide sequence ID" value="NZ_RHPJ01000001.1"/>
</dbReference>
<dbReference type="InterPro" id="IPR050194">
    <property type="entry name" value="Glycosyltransferase_grp1"/>
</dbReference>
<dbReference type="Proteomes" id="UP000297318">
    <property type="component" value="Unassembled WGS sequence"/>
</dbReference>
<organism evidence="5 6">
    <name type="scientific">Serinibacter arcticus</name>
    <dbReference type="NCBI Taxonomy" id="1655435"/>
    <lineage>
        <taxon>Bacteria</taxon>
        <taxon>Bacillati</taxon>
        <taxon>Actinomycetota</taxon>
        <taxon>Actinomycetes</taxon>
        <taxon>Micrococcales</taxon>
        <taxon>Beutenbergiaceae</taxon>
        <taxon>Serinibacter</taxon>
    </lineage>
</organism>
<name>A0A4Z1E828_9MICO</name>
<dbReference type="SUPFAM" id="SSF53756">
    <property type="entry name" value="UDP-Glycosyltransferase/glycogen phosphorylase"/>
    <property type="match status" value="1"/>
</dbReference>
<gene>
    <name evidence="5" type="ORF">SERN_0885</name>
</gene>
<reference evidence="5 6" key="1">
    <citation type="submission" date="2018-11" db="EMBL/GenBank/DDBJ databases">
        <title>Complete genome sequencing of the Actinobacteria Serinibacter sp. K3-2.</title>
        <authorList>
            <person name="Rakitin A.L."/>
            <person name="Beletsky A.V."/>
            <person name="Mardanov A.V."/>
            <person name="Ravin N.V."/>
            <person name="Gromova A.S."/>
            <person name="Filippova S.N."/>
            <person name="Gal'Chenko V.F."/>
        </authorList>
    </citation>
    <scope>NUCLEOTIDE SEQUENCE [LARGE SCALE GENOMIC DNA]</scope>
    <source>
        <strain evidence="5 6">K3-2</strain>
    </source>
</reference>
<comment type="caution">
    <text evidence="5">The sequence shown here is derived from an EMBL/GenBank/DDBJ whole genome shotgun (WGS) entry which is preliminary data.</text>
</comment>
<dbReference type="EMBL" id="RHPJ01000001">
    <property type="protein sequence ID" value="TGO06693.1"/>
    <property type="molecule type" value="Genomic_DNA"/>
</dbReference>
<dbReference type="OrthoDB" id="509705at2"/>